<proteinExistence type="predicted"/>
<accession>F4QDG1</accession>
<reference evidence="2" key="1">
    <citation type="journal article" date="2011" name="Genome Res.">
        <title>Phylogeny-wide analysis of social amoeba genomes highlights ancient origins for complex intercellular communication.</title>
        <authorList>
            <person name="Heidel A.J."/>
            <person name="Lawal H.M."/>
            <person name="Felder M."/>
            <person name="Schilde C."/>
            <person name="Helps N.R."/>
            <person name="Tunggal B."/>
            <person name="Rivero F."/>
            <person name="John U."/>
            <person name="Schleicher M."/>
            <person name="Eichinger L."/>
            <person name="Platzer M."/>
            <person name="Noegel A.A."/>
            <person name="Schaap P."/>
            <person name="Gloeckner G."/>
        </authorList>
    </citation>
    <scope>NUCLEOTIDE SEQUENCE [LARGE SCALE GENOMIC DNA]</scope>
    <source>
        <strain evidence="2">SH3</strain>
    </source>
</reference>
<dbReference type="EMBL" id="GL883029">
    <property type="protein sequence ID" value="EGG14579.1"/>
    <property type="molecule type" value="Genomic_DNA"/>
</dbReference>
<keyword evidence="2" id="KW-1185">Reference proteome</keyword>
<dbReference type="Proteomes" id="UP000007797">
    <property type="component" value="Unassembled WGS sequence"/>
</dbReference>
<organism evidence="1 2">
    <name type="scientific">Cavenderia fasciculata</name>
    <name type="common">Slime mold</name>
    <name type="synonym">Dictyostelium fasciculatum</name>
    <dbReference type="NCBI Taxonomy" id="261658"/>
    <lineage>
        <taxon>Eukaryota</taxon>
        <taxon>Amoebozoa</taxon>
        <taxon>Evosea</taxon>
        <taxon>Eumycetozoa</taxon>
        <taxon>Dictyostelia</taxon>
        <taxon>Acytosteliales</taxon>
        <taxon>Cavenderiaceae</taxon>
        <taxon>Cavenderia</taxon>
    </lineage>
</organism>
<dbReference type="GeneID" id="14865267"/>
<name>F4QDG1_CACFS</name>
<dbReference type="RefSeq" id="XP_004366099.1">
    <property type="nucleotide sequence ID" value="XM_004366042.1"/>
</dbReference>
<gene>
    <name evidence="1" type="ORF">DFA_12356</name>
</gene>
<dbReference type="AlphaFoldDB" id="F4QDG1"/>
<sequence length="46" mass="5148">MKKANIICSSWKEKYNSIFNSFVDCRNEENDESNGDGFILSSVGGL</sequence>
<evidence type="ECO:0000313" key="1">
    <source>
        <dbReference type="EMBL" id="EGG14579.1"/>
    </source>
</evidence>
<protein>
    <submittedName>
        <fullName evidence="1">Uncharacterized protein</fullName>
    </submittedName>
</protein>
<evidence type="ECO:0000313" key="2">
    <source>
        <dbReference type="Proteomes" id="UP000007797"/>
    </source>
</evidence>
<dbReference type="KEGG" id="dfa:DFA_12356"/>